<feature type="transmembrane region" description="Helical" evidence="1">
    <location>
        <begin position="18"/>
        <end position="35"/>
    </location>
</feature>
<dbReference type="AlphaFoldDB" id="A0A1I7WNB1"/>
<keyword evidence="1" id="KW-1133">Transmembrane helix</keyword>
<evidence type="ECO:0000256" key="1">
    <source>
        <dbReference type="SAM" id="Phobius"/>
    </source>
</evidence>
<name>A0A1I7WNB1_HETBA</name>
<reference evidence="3" key="1">
    <citation type="submission" date="2016-11" db="UniProtKB">
        <authorList>
            <consortium name="WormBaseParasite"/>
        </authorList>
    </citation>
    <scope>IDENTIFICATION</scope>
</reference>
<proteinExistence type="predicted"/>
<evidence type="ECO:0000313" key="2">
    <source>
        <dbReference type="Proteomes" id="UP000095283"/>
    </source>
</evidence>
<organism evidence="2 3">
    <name type="scientific">Heterorhabditis bacteriophora</name>
    <name type="common">Entomopathogenic nematode worm</name>
    <dbReference type="NCBI Taxonomy" id="37862"/>
    <lineage>
        <taxon>Eukaryota</taxon>
        <taxon>Metazoa</taxon>
        <taxon>Ecdysozoa</taxon>
        <taxon>Nematoda</taxon>
        <taxon>Chromadorea</taxon>
        <taxon>Rhabditida</taxon>
        <taxon>Rhabditina</taxon>
        <taxon>Rhabditomorpha</taxon>
        <taxon>Strongyloidea</taxon>
        <taxon>Heterorhabditidae</taxon>
        <taxon>Heterorhabditis</taxon>
    </lineage>
</organism>
<protein>
    <submittedName>
        <fullName evidence="3">Transposase</fullName>
    </submittedName>
</protein>
<dbReference type="WBParaSite" id="Hba_06638">
    <property type="protein sequence ID" value="Hba_06638"/>
    <property type="gene ID" value="Hba_06638"/>
</dbReference>
<keyword evidence="1" id="KW-0472">Membrane</keyword>
<keyword evidence="2" id="KW-1185">Reference proteome</keyword>
<accession>A0A1I7WNB1</accession>
<dbReference type="Proteomes" id="UP000095283">
    <property type="component" value="Unplaced"/>
</dbReference>
<evidence type="ECO:0000313" key="3">
    <source>
        <dbReference type="WBParaSite" id="Hba_06638"/>
    </source>
</evidence>
<keyword evidence="1" id="KW-0812">Transmembrane</keyword>
<sequence length="57" mass="6609">MLQKDTGNGRLSADDCQALITSAIIFISVYYINYYRNYIKQISGLYLPAFLHIEIYL</sequence>